<dbReference type="HOGENOM" id="CLU_065200_0_2_1"/>
<dbReference type="GO" id="GO:0032259">
    <property type="term" value="P:methylation"/>
    <property type="evidence" value="ECO:0007669"/>
    <property type="project" value="UniProtKB-KW"/>
</dbReference>
<dbReference type="InterPro" id="IPR025770">
    <property type="entry name" value="PPMT_MeTrfase"/>
</dbReference>
<keyword evidence="8 10" id="KW-1133">Transmembrane helix</keyword>
<keyword evidence="7 10" id="KW-0812">Transmembrane</keyword>
<reference evidence="11 12" key="2">
    <citation type="journal article" date="2007" name="BMC Biol.">
        <title>A 100%-complete sequence reveals unusually simple genomic features in the hot-spring red alga Cyanidioschyzon merolae.</title>
        <authorList>
            <person name="Nozaki H."/>
            <person name="Takano H."/>
            <person name="Misumi O."/>
            <person name="Terasawa K."/>
            <person name="Matsuzaki M."/>
            <person name="Maruyama S."/>
            <person name="Nishida K."/>
            <person name="Yagisawa F."/>
            <person name="Yoshida Y."/>
            <person name="Fujiwara T."/>
            <person name="Takio S."/>
            <person name="Tamura K."/>
            <person name="Chung S.J."/>
            <person name="Nakamura S."/>
            <person name="Kuroiwa H."/>
            <person name="Tanaka K."/>
            <person name="Sato N."/>
            <person name="Kuroiwa T."/>
        </authorList>
    </citation>
    <scope>NUCLEOTIDE SEQUENCE [LARGE SCALE GENOMIC DNA]</scope>
    <source>
        <strain evidence="11 12">10D</strain>
    </source>
</reference>
<comment type="subcellular location">
    <subcellularLocation>
        <location evidence="10">Endoplasmic reticulum membrane</location>
        <topology evidence="10">Multi-pass membrane protein</topology>
    </subcellularLocation>
    <subcellularLocation>
        <location evidence="1">Membrane</location>
        <topology evidence="1">Multi-pass membrane protein</topology>
    </subcellularLocation>
</comment>
<dbReference type="PANTHER" id="PTHR12714">
    <property type="entry name" value="PROTEIN-S ISOPRENYLCYSTEINE O-METHYLTRANSFERASE"/>
    <property type="match status" value="1"/>
</dbReference>
<comment type="similarity">
    <text evidence="2 10">Belongs to the class VI-like SAM-binding methyltransferase superfamily. Isoprenylcysteine carboxyl methyltransferase family.</text>
</comment>
<sequence length="202" mass="22666">MLDADFGLWLLLLAFFHISEGLFAYVKHGKRPSGRSFLFSAPYMLALALATAEHLLMGHCLWARSQSTGGSSLASLLVIKDHNRSVGLALCILGETIRKTSILTLGDAFTHEIAVKQRASHRLQTRGLYAVCRHPAYTGWLLWLVGTQILLRNVVCGIALPCIAWNFFRQRISFEEDHLERFFGDAYREYRAKTFSGIPGIP</sequence>
<keyword evidence="5" id="KW-0808">Transferase</keyword>
<keyword evidence="9 10" id="KW-0472">Membrane</keyword>
<dbReference type="Gramene" id="CMH202CT">
    <property type="protein sequence ID" value="CMH202CT"/>
    <property type="gene ID" value="CMH202C"/>
</dbReference>
<dbReference type="RefSeq" id="XP_005536145.1">
    <property type="nucleotide sequence ID" value="XM_005536088.1"/>
</dbReference>
<comment type="caution">
    <text evidence="10">Lacks conserved residue(s) required for the propagation of feature annotation.</text>
</comment>
<dbReference type="OMA" id="IKREEAY"/>
<feature type="transmembrane region" description="Helical" evidence="10">
    <location>
        <begin position="37"/>
        <end position="57"/>
    </location>
</feature>
<accession>M1V7L0</accession>
<evidence type="ECO:0000256" key="5">
    <source>
        <dbReference type="ARBA" id="ARBA00022679"/>
    </source>
</evidence>
<evidence type="ECO:0000256" key="10">
    <source>
        <dbReference type="RuleBase" id="RU362022"/>
    </source>
</evidence>
<dbReference type="GeneID" id="16993530"/>
<dbReference type="PANTHER" id="PTHR12714:SF9">
    <property type="entry name" value="PROTEIN-S-ISOPRENYLCYSTEINE O-METHYLTRANSFERASE"/>
    <property type="match status" value="1"/>
</dbReference>
<evidence type="ECO:0000256" key="4">
    <source>
        <dbReference type="ARBA" id="ARBA00022603"/>
    </source>
</evidence>
<evidence type="ECO:0000256" key="7">
    <source>
        <dbReference type="ARBA" id="ARBA00022692"/>
    </source>
</evidence>
<keyword evidence="4 10" id="KW-0489">Methyltransferase</keyword>
<evidence type="ECO:0000256" key="6">
    <source>
        <dbReference type="ARBA" id="ARBA00022691"/>
    </source>
</evidence>
<dbReference type="Proteomes" id="UP000007014">
    <property type="component" value="Chromosome 8"/>
</dbReference>
<evidence type="ECO:0000313" key="11">
    <source>
        <dbReference type="EMBL" id="BAM79859.1"/>
    </source>
</evidence>
<evidence type="ECO:0000256" key="2">
    <source>
        <dbReference type="ARBA" id="ARBA00009140"/>
    </source>
</evidence>
<evidence type="ECO:0000256" key="3">
    <source>
        <dbReference type="ARBA" id="ARBA00012151"/>
    </source>
</evidence>
<dbReference type="eggNOG" id="KOG2628">
    <property type="taxonomic scope" value="Eukaryota"/>
</dbReference>
<dbReference type="EMBL" id="AP006490">
    <property type="protein sequence ID" value="BAM79859.1"/>
    <property type="molecule type" value="Genomic_DNA"/>
</dbReference>
<dbReference type="OrthoDB" id="422086at2759"/>
<dbReference type="KEGG" id="cme:CYME_CMH202C"/>
<gene>
    <name evidence="11" type="ORF">CYME_CMH202C</name>
</gene>
<proteinExistence type="inferred from homology"/>
<name>M1V7L0_CYAM1</name>
<dbReference type="AlphaFoldDB" id="M1V7L0"/>
<keyword evidence="12" id="KW-1185">Reference proteome</keyword>
<protein>
    <recommendedName>
        <fullName evidence="3 10">Protein-S-isoprenylcysteine O-methyltransferase</fullName>
        <ecNumber evidence="3 10">2.1.1.100</ecNumber>
    </recommendedName>
</protein>
<evidence type="ECO:0000256" key="9">
    <source>
        <dbReference type="ARBA" id="ARBA00023136"/>
    </source>
</evidence>
<evidence type="ECO:0000256" key="1">
    <source>
        <dbReference type="ARBA" id="ARBA00004141"/>
    </source>
</evidence>
<dbReference type="InterPro" id="IPR007269">
    <property type="entry name" value="ICMT_MeTrfase"/>
</dbReference>
<dbReference type="Pfam" id="PF04140">
    <property type="entry name" value="ICMT"/>
    <property type="match status" value="1"/>
</dbReference>
<feature type="transmembrane region" description="Helical" evidence="10">
    <location>
        <begin position="6"/>
        <end position="25"/>
    </location>
</feature>
<keyword evidence="6 10" id="KW-0949">S-adenosyl-L-methionine</keyword>
<keyword evidence="10" id="KW-0256">Endoplasmic reticulum</keyword>
<dbReference type="GO" id="GO:0004671">
    <property type="term" value="F:protein C-terminal S-isoprenylcysteine carboxyl O-methyltransferase activity"/>
    <property type="evidence" value="ECO:0007669"/>
    <property type="project" value="UniProtKB-EC"/>
</dbReference>
<dbReference type="PROSITE" id="PS51564">
    <property type="entry name" value="SAM_ICMT"/>
    <property type="match status" value="1"/>
</dbReference>
<dbReference type="STRING" id="280699.M1V7L0"/>
<evidence type="ECO:0000313" key="12">
    <source>
        <dbReference type="Proteomes" id="UP000007014"/>
    </source>
</evidence>
<evidence type="ECO:0000256" key="8">
    <source>
        <dbReference type="ARBA" id="ARBA00022989"/>
    </source>
</evidence>
<reference evidence="11 12" key="1">
    <citation type="journal article" date="2004" name="Nature">
        <title>Genome sequence of the ultrasmall unicellular red alga Cyanidioschyzon merolae 10D.</title>
        <authorList>
            <person name="Matsuzaki M."/>
            <person name="Misumi O."/>
            <person name="Shin-i T."/>
            <person name="Maruyama S."/>
            <person name="Takahara M."/>
            <person name="Miyagishima S."/>
            <person name="Mori T."/>
            <person name="Nishida K."/>
            <person name="Yagisawa F."/>
            <person name="Nishida K."/>
            <person name="Yoshida Y."/>
            <person name="Nishimura Y."/>
            <person name="Nakao S."/>
            <person name="Kobayashi T."/>
            <person name="Momoyama Y."/>
            <person name="Higashiyama T."/>
            <person name="Minoda A."/>
            <person name="Sano M."/>
            <person name="Nomoto H."/>
            <person name="Oishi K."/>
            <person name="Hayashi H."/>
            <person name="Ohta F."/>
            <person name="Nishizaka S."/>
            <person name="Haga S."/>
            <person name="Miura S."/>
            <person name="Morishita T."/>
            <person name="Kabeya Y."/>
            <person name="Terasawa K."/>
            <person name="Suzuki Y."/>
            <person name="Ishii Y."/>
            <person name="Asakawa S."/>
            <person name="Takano H."/>
            <person name="Ohta N."/>
            <person name="Kuroiwa H."/>
            <person name="Tanaka K."/>
            <person name="Shimizu N."/>
            <person name="Sugano S."/>
            <person name="Sato N."/>
            <person name="Nozaki H."/>
            <person name="Ogasawara N."/>
            <person name="Kohara Y."/>
            <person name="Kuroiwa T."/>
        </authorList>
    </citation>
    <scope>NUCLEOTIDE SEQUENCE [LARGE SCALE GENOMIC DNA]</scope>
    <source>
        <strain evidence="11 12">10D</strain>
    </source>
</reference>
<dbReference type="EC" id="2.1.1.100" evidence="3 10"/>
<organism evidence="11 12">
    <name type="scientific">Cyanidioschyzon merolae (strain NIES-3377 / 10D)</name>
    <name type="common">Unicellular red alga</name>
    <dbReference type="NCBI Taxonomy" id="280699"/>
    <lineage>
        <taxon>Eukaryota</taxon>
        <taxon>Rhodophyta</taxon>
        <taxon>Bangiophyceae</taxon>
        <taxon>Cyanidiales</taxon>
        <taxon>Cyanidiaceae</taxon>
        <taxon>Cyanidioschyzon</taxon>
    </lineage>
</organism>
<dbReference type="GO" id="GO:0005789">
    <property type="term" value="C:endoplasmic reticulum membrane"/>
    <property type="evidence" value="ECO:0007669"/>
    <property type="project" value="UniProtKB-SubCell"/>
</dbReference>
<comment type="catalytic activity">
    <reaction evidence="10">
        <text>[protein]-C-terminal S-[(2E,6E)-farnesyl]-L-cysteine + S-adenosyl-L-methionine = [protein]-C-terminal S-[(2E,6E)-farnesyl]-L-cysteine methyl ester + S-adenosyl-L-homocysteine</text>
        <dbReference type="Rhea" id="RHEA:21672"/>
        <dbReference type="Rhea" id="RHEA-COMP:12125"/>
        <dbReference type="Rhea" id="RHEA-COMP:12126"/>
        <dbReference type="ChEBI" id="CHEBI:57856"/>
        <dbReference type="ChEBI" id="CHEBI:59789"/>
        <dbReference type="ChEBI" id="CHEBI:90510"/>
        <dbReference type="ChEBI" id="CHEBI:90511"/>
        <dbReference type="EC" id="2.1.1.100"/>
    </reaction>
</comment>
<dbReference type="Gene3D" id="1.20.120.1630">
    <property type="match status" value="1"/>
</dbReference>